<evidence type="ECO:0000313" key="12">
    <source>
        <dbReference type="EMBL" id="KAH7090304.1"/>
    </source>
</evidence>
<dbReference type="Pfam" id="PF21089">
    <property type="entry name" value="PKS_DH_N"/>
    <property type="match status" value="1"/>
</dbReference>
<dbReference type="InterPro" id="IPR013217">
    <property type="entry name" value="Methyltransf_12"/>
</dbReference>
<dbReference type="GO" id="GO:0016491">
    <property type="term" value="F:oxidoreductase activity"/>
    <property type="evidence" value="ECO:0007669"/>
    <property type="project" value="InterPro"/>
</dbReference>
<dbReference type="CDD" id="cd05274">
    <property type="entry name" value="KR_FAS_SDR_x"/>
    <property type="match status" value="1"/>
</dbReference>
<feature type="domain" description="Ketosynthase family 3 (KS3)" evidence="10">
    <location>
        <begin position="45"/>
        <end position="470"/>
    </location>
</feature>
<keyword evidence="4" id="KW-0521">NADP</keyword>
<dbReference type="InterPro" id="IPR020807">
    <property type="entry name" value="PKS_DH"/>
</dbReference>
<dbReference type="InterPro" id="IPR020806">
    <property type="entry name" value="PKS_PP-bd"/>
</dbReference>
<dbReference type="Pfam" id="PF00698">
    <property type="entry name" value="Acyl_transf_1"/>
    <property type="match status" value="1"/>
</dbReference>
<dbReference type="Gene3D" id="3.40.366.10">
    <property type="entry name" value="Malonyl-Coenzyme A Acyl Carrier Protein, domain 2"/>
    <property type="match status" value="1"/>
</dbReference>
<dbReference type="GO" id="GO:0004312">
    <property type="term" value="F:fatty acid synthase activity"/>
    <property type="evidence" value="ECO:0007669"/>
    <property type="project" value="TreeGrafter"/>
</dbReference>
<dbReference type="OrthoDB" id="329835at2759"/>
<dbReference type="GO" id="GO:0030639">
    <property type="term" value="P:polyketide biosynthetic process"/>
    <property type="evidence" value="ECO:0007669"/>
    <property type="project" value="UniProtKB-ARBA"/>
</dbReference>
<evidence type="ECO:0000256" key="6">
    <source>
        <dbReference type="ARBA" id="ARBA00023315"/>
    </source>
</evidence>
<feature type="region of interest" description="Disordered" evidence="8">
    <location>
        <begin position="1"/>
        <end position="41"/>
    </location>
</feature>
<evidence type="ECO:0000256" key="1">
    <source>
        <dbReference type="ARBA" id="ARBA00022450"/>
    </source>
</evidence>
<feature type="domain" description="Carrier" evidence="9">
    <location>
        <begin position="2482"/>
        <end position="2559"/>
    </location>
</feature>
<evidence type="ECO:0000256" key="2">
    <source>
        <dbReference type="ARBA" id="ARBA00022553"/>
    </source>
</evidence>
<keyword evidence="13" id="KW-1185">Reference proteome</keyword>
<dbReference type="Gene3D" id="3.40.50.720">
    <property type="entry name" value="NAD(P)-binding Rossmann-like Domain"/>
    <property type="match status" value="2"/>
</dbReference>
<dbReference type="CDD" id="cd00833">
    <property type="entry name" value="PKS"/>
    <property type="match status" value="1"/>
</dbReference>
<dbReference type="InterPro" id="IPR056501">
    <property type="entry name" value="NAD-bd_HRPKS_sdrA"/>
</dbReference>
<sequence length="2568" mass="280906">MLETMSSRGVSISTDTKMRRGNESVPGIADEQSASAQRIHEQESKEPIAIVGFALKFPQDITSEENLWKLLLERRSTKTDVPANRWNLDGFYKPSGNWPGTVNSRGGHFIADDPARFDAPFFSIQPAEAECMDPQQRFLLETSYHALENAGIPMESAMGTRTSVHVGCLLQEYSQISQRDTDMPGNYQIVGSSGLSMLANRLSWFYNFTGPSMTVDTACSGSLLSVHLACQDLLAGSVDMALACGSNLSLVPDSTALLSALNMMSPDSTCYSFDERANGYSRSEGFGVVILKRLSQAISDGDTVRAIIRATGSNQDGHTPGITQPSRAAQERLSRETYHRAGLDMNITRYFESHGTGTKLGDPTEAGAISNAFAARTVEDPLYIGAVKSNIGHPEAASGIAAIIKTVLVLENGIIPPNLYPERISPFIATNCPNLKFPLIATPWPTSGVRRASVNSMGYGGTNVHVVLDDVLSYTASNDLRTRHRTSDLSSSGGIAQVADLVHRLGNEVSIINKQDQAIGARQHKILVLSAFDEYAVKRSVSLHENWLRSHEISEDDFDDLAYTLTSKRSSFPWKTYCVATSTSLSDLSWSQPARAKQDAHLGFVFTGQGAIWHGMGRELLTFDAFRDSIDRADDYLRTVGSGWSVSDELYKVPLDDSSIHHPELSQALCTILQVATVDLLLTWNVRPSAVVGHSSGEIAAAYACGAITREAAWSIAYFRGLAVAITQDLVKAAGSMVAVQATPTSIEALIMEQSLAHPGDAPTIACYNSRTSLTIAGSCEAICRFTKALTAADVKYKVLDVGVAYHSAHMEPVAAIYRRLLKPIEAPPSRAGETCPKFVSSITGKLCRDTSALRKPEYWVQNLLLPVRFDVAMNEICATDVNYFVEIGPHSLLRTPIRDTLSQRGRDIASEYASVLVRNRPADVTALECAGRLHAAGAPISLAEVNRSRTSSAKALTTLPPYPFNDKTKYWLEGRTSAQYRFRQHVHHEFLGTRVDDWNGCEARWTNRIMLEQSPWLKDHKVNGMIIFPAAAFIVMVLEAARQVYGNQELLLGYKLKDVNFPKAVALSEQQRGTELQLTLRSARTQPSSLKAGDTWDQFTIFVYENDGWVECCSGSVAVEYDNTSPLQNQTNEREESFDTIMRSMKTAERDCCLPIDSTAVYAAFERADLLYGPYFRAMEDVHWDGFTQATGAVQLQRWKTLNDGFVDPHLIHPAALDAILQMTFPAYSIYAKNSSATTVPTGFRHAWFSAGLASASIDPKALVHAKVTERGFRNKVFSIAATLAGSETPCFLAEMETATIGGGASASDASTKSLYKIEYKPDVDLLPNRTLFLEPALDKGTSWMHNKEMLCLASMQGALEHLSGVPQHLPIHLQEYVEWMKIQVEKRSATISETVESLCQRLEHADVEARLLVRVARNLPSILTGEVDPLNLLFADSILSDFYSNFHSNQELLARAGEEVELLAHKYPSMKVLEVGAGTGSATEHILRGLGNSVAEYVYTDVTPSFFLKAKERFPSPKLTFKVLDISRDPLTQGYAEGEFDLIIAANVLHAANGIQKSLEQCRTLLRPNGRILLLEMTNREHLLEPYIFGLLPGLSREASPESAKNNSPLLNESEWADMLHQTGFSGMDTCINDAGFLTEESVSAIMISRAIAPAVSTSDAIQIIHDDSSAQQREILHHLIEYTQATGQQNIVALDWRAATEQSFAHPVSIFIADLDGDLLGRLNEDELSKLKGLLTSTETLAWVTSHAAEAHTNPVDGLVPGLARTLATENEQCRVISISLDATTTSSTSAKNIREIMNALLRSQGVPEDEYIERDGVLCVPRVVEDKSMSAQICSREQVATKPWIELDAPRLTIGTVGRLNTLHFEQAPHSSAALSPDEILVEVKAVGLAQRDLLVAQGQVHEEMFGSSFAGIVTKVGSSSQHTLQVGTKVFGVTADAMSKLVRCKPSQVQTFSPYMDFSEAATYPLAYCTAYYALVLCARARHGDSVLIHCAASEVGHATLQIAQVHGCEIFATVDNDDQAAFLTEKYEITRSHILSSRTLDFGKGIRRLTQGRGVDIVISSLAGEAARESWDCLASFGRLVDVGERQSTTNLPMGKGRMFVGVDIHELAQSDNFGILFGDVAQLLQKNNIVPSTALQTFKQTDVEAAFRLLQNEEYFGRVAVEMASNEVVSMVLAQNSKPLFDPEASYLLAGGFGGIGQSVARWMVQNGTKHLILPSRSIVEGSGSAREQLVQELRAQGADVRAPLCDIADAGQLENTLKEFGDMPPIKGCIQAAMNVRDSSFANMGLDDWHASLSPKLAGSWNLHRLLPANLDFFVMFSSSTGIMGSFGQSNYTAGNTYQDALAAHRVKYGQRAHSIAMSMVMGVGWVAENAQVQALLRVRGMLEEVSLDDIYELLRYCCDPEHMDVGSQIITPLSLPADLRALGIIEPLGSTRPIYSYLHTLPSRYDTSSEAAGGQESKKLPSFSLQDATTLKEATDIITEAIQNQLSSLLVVSKDDIDPKKPIHKYGVDSLVAVEMRNWFAKGVGADVGTIEILDDIGIAELAAKVAMRSKFVKYELKE</sequence>
<dbReference type="PROSITE" id="PS50075">
    <property type="entry name" value="CARRIER"/>
    <property type="match status" value="1"/>
</dbReference>
<dbReference type="SUPFAM" id="SSF52151">
    <property type="entry name" value="FabD/lysophospholipase-like"/>
    <property type="match status" value="1"/>
</dbReference>
<keyword evidence="3" id="KW-0808">Transferase</keyword>
<dbReference type="CDD" id="cd05195">
    <property type="entry name" value="enoyl_red"/>
    <property type="match status" value="1"/>
</dbReference>
<dbReference type="SMART" id="SM00825">
    <property type="entry name" value="PKS_KS"/>
    <property type="match status" value="1"/>
</dbReference>
<dbReference type="Gene3D" id="3.40.50.150">
    <property type="entry name" value="Vaccinia Virus protein VP39"/>
    <property type="match status" value="1"/>
</dbReference>
<dbReference type="SMART" id="SM00827">
    <property type="entry name" value="PKS_AT"/>
    <property type="match status" value="1"/>
</dbReference>
<evidence type="ECO:0000256" key="3">
    <source>
        <dbReference type="ARBA" id="ARBA00022679"/>
    </source>
</evidence>
<evidence type="ECO:0000256" key="7">
    <source>
        <dbReference type="PROSITE-ProRule" id="PRU01363"/>
    </source>
</evidence>
<feature type="compositionally biased region" description="Polar residues" evidence="8">
    <location>
        <begin position="1"/>
        <end position="15"/>
    </location>
</feature>
<dbReference type="Gene3D" id="3.40.47.10">
    <property type="match status" value="1"/>
</dbReference>
<dbReference type="GO" id="GO:0006633">
    <property type="term" value="P:fatty acid biosynthetic process"/>
    <property type="evidence" value="ECO:0007669"/>
    <property type="project" value="TreeGrafter"/>
</dbReference>
<evidence type="ECO:0000259" key="9">
    <source>
        <dbReference type="PROSITE" id="PS50075"/>
    </source>
</evidence>
<feature type="region of interest" description="N-terminal hotdog fold" evidence="7">
    <location>
        <begin position="989"/>
        <end position="1125"/>
    </location>
</feature>
<dbReference type="SMART" id="SM00822">
    <property type="entry name" value="PKS_KR"/>
    <property type="match status" value="1"/>
</dbReference>
<evidence type="ECO:0000259" key="11">
    <source>
        <dbReference type="PROSITE" id="PS52019"/>
    </source>
</evidence>
<dbReference type="InterPro" id="IPR036736">
    <property type="entry name" value="ACP-like_sf"/>
</dbReference>
<evidence type="ECO:0000259" key="10">
    <source>
        <dbReference type="PROSITE" id="PS52004"/>
    </source>
</evidence>
<name>A0A8K0R8P3_9PLEO</name>
<dbReference type="InterPro" id="IPR001227">
    <property type="entry name" value="Ac_transferase_dom_sf"/>
</dbReference>
<dbReference type="InterPro" id="IPR016039">
    <property type="entry name" value="Thiolase-like"/>
</dbReference>
<dbReference type="InterPro" id="IPR016035">
    <property type="entry name" value="Acyl_Trfase/lysoPLipase"/>
</dbReference>
<dbReference type="SUPFAM" id="SSF53335">
    <property type="entry name" value="S-adenosyl-L-methionine-dependent methyltransferases"/>
    <property type="match status" value="1"/>
</dbReference>
<dbReference type="PROSITE" id="PS52004">
    <property type="entry name" value="KS3_2"/>
    <property type="match status" value="1"/>
</dbReference>
<dbReference type="Gene3D" id="3.30.70.3290">
    <property type="match status" value="1"/>
</dbReference>
<dbReference type="Pfam" id="PF14765">
    <property type="entry name" value="PS-DH"/>
    <property type="match status" value="1"/>
</dbReference>
<keyword evidence="2" id="KW-0597">Phosphoprotein</keyword>
<dbReference type="SMART" id="SM00826">
    <property type="entry name" value="PKS_DH"/>
    <property type="match status" value="1"/>
</dbReference>
<dbReference type="InterPro" id="IPR050091">
    <property type="entry name" value="PKS_NRPS_Biosynth_Enz"/>
</dbReference>
<dbReference type="SMART" id="SM00829">
    <property type="entry name" value="PKS_ER"/>
    <property type="match status" value="1"/>
</dbReference>
<dbReference type="SUPFAM" id="SSF47336">
    <property type="entry name" value="ACP-like"/>
    <property type="match status" value="1"/>
</dbReference>
<dbReference type="InterPro" id="IPR029063">
    <property type="entry name" value="SAM-dependent_MTases_sf"/>
</dbReference>
<dbReference type="Pfam" id="PF08242">
    <property type="entry name" value="Methyltransf_12"/>
    <property type="match status" value="1"/>
</dbReference>
<dbReference type="GO" id="GO:0031177">
    <property type="term" value="F:phosphopantetheine binding"/>
    <property type="evidence" value="ECO:0007669"/>
    <property type="project" value="InterPro"/>
</dbReference>
<evidence type="ECO:0000256" key="8">
    <source>
        <dbReference type="SAM" id="MobiDB-lite"/>
    </source>
</evidence>
<dbReference type="SUPFAM" id="SSF53901">
    <property type="entry name" value="Thiolase-like"/>
    <property type="match status" value="1"/>
</dbReference>
<evidence type="ECO:0000313" key="13">
    <source>
        <dbReference type="Proteomes" id="UP000813461"/>
    </source>
</evidence>
<dbReference type="InterPro" id="IPR049552">
    <property type="entry name" value="PKS_DH_N"/>
</dbReference>
<dbReference type="Pfam" id="PF08240">
    <property type="entry name" value="ADH_N"/>
    <property type="match status" value="1"/>
</dbReference>
<dbReference type="Pfam" id="PF00107">
    <property type="entry name" value="ADH_zinc_N"/>
    <property type="match status" value="1"/>
</dbReference>
<protein>
    <submittedName>
        <fullName evidence="12">Polyketide synthase-like protein</fullName>
    </submittedName>
</protein>
<dbReference type="InterPro" id="IPR049551">
    <property type="entry name" value="PKS_DH_C"/>
</dbReference>
<dbReference type="SUPFAM" id="SSF50129">
    <property type="entry name" value="GroES-like"/>
    <property type="match status" value="1"/>
</dbReference>
<dbReference type="CDD" id="cd02440">
    <property type="entry name" value="AdoMet_MTases"/>
    <property type="match status" value="1"/>
</dbReference>
<dbReference type="InterPro" id="IPR020843">
    <property type="entry name" value="ER"/>
</dbReference>
<dbReference type="InterPro" id="IPR049900">
    <property type="entry name" value="PKS_mFAS_DH"/>
</dbReference>
<dbReference type="EMBL" id="JAGMVJ010000005">
    <property type="protein sequence ID" value="KAH7090304.1"/>
    <property type="molecule type" value="Genomic_DNA"/>
</dbReference>
<dbReference type="Pfam" id="PF02801">
    <property type="entry name" value="Ketoacyl-synt_C"/>
    <property type="match status" value="1"/>
</dbReference>
<dbReference type="InterPro" id="IPR006162">
    <property type="entry name" value="Ppantetheine_attach_site"/>
</dbReference>
<dbReference type="InterPro" id="IPR016036">
    <property type="entry name" value="Malonyl_transacylase_ACP-bd"/>
</dbReference>
<dbReference type="SUPFAM" id="SSF51735">
    <property type="entry name" value="NAD(P)-binding Rossmann-fold domains"/>
    <property type="match status" value="2"/>
</dbReference>
<dbReference type="Pfam" id="PF23297">
    <property type="entry name" value="ACP_SdgA_C"/>
    <property type="match status" value="1"/>
</dbReference>
<dbReference type="InterPro" id="IPR014043">
    <property type="entry name" value="Acyl_transferase_dom"/>
</dbReference>
<dbReference type="InterPro" id="IPR013149">
    <property type="entry name" value="ADH-like_C"/>
</dbReference>
<dbReference type="SUPFAM" id="SSF55048">
    <property type="entry name" value="Probable ACP-binding domain of malonyl-CoA ACP transacylase"/>
    <property type="match status" value="1"/>
</dbReference>
<dbReference type="Proteomes" id="UP000813461">
    <property type="component" value="Unassembled WGS sequence"/>
</dbReference>
<feature type="region of interest" description="C-terminal hotdog fold" evidence="7">
    <location>
        <begin position="1154"/>
        <end position="1311"/>
    </location>
</feature>
<proteinExistence type="predicted"/>
<dbReference type="Gene3D" id="3.10.129.110">
    <property type="entry name" value="Polyketide synthase dehydratase"/>
    <property type="match status" value="1"/>
</dbReference>
<dbReference type="InterPro" id="IPR013968">
    <property type="entry name" value="PKS_KR"/>
</dbReference>
<dbReference type="InterPro" id="IPR057326">
    <property type="entry name" value="KR_dom"/>
</dbReference>
<evidence type="ECO:0000256" key="5">
    <source>
        <dbReference type="ARBA" id="ARBA00023268"/>
    </source>
</evidence>
<dbReference type="SMART" id="SM00823">
    <property type="entry name" value="PKS_PP"/>
    <property type="match status" value="1"/>
</dbReference>
<dbReference type="Pfam" id="PF23114">
    <property type="entry name" value="NAD-bd_HRPKS_sdrA"/>
    <property type="match status" value="1"/>
</dbReference>
<dbReference type="InterPro" id="IPR009081">
    <property type="entry name" value="PP-bd_ACP"/>
</dbReference>
<evidence type="ECO:0000256" key="4">
    <source>
        <dbReference type="ARBA" id="ARBA00022857"/>
    </source>
</evidence>
<dbReference type="PANTHER" id="PTHR43775">
    <property type="entry name" value="FATTY ACID SYNTHASE"/>
    <property type="match status" value="1"/>
</dbReference>
<feature type="domain" description="PKS/mFAS DH" evidence="11">
    <location>
        <begin position="989"/>
        <end position="1311"/>
    </location>
</feature>
<keyword evidence="5" id="KW-0511">Multifunctional enzyme</keyword>
<gene>
    <name evidence="12" type="ORF">FB567DRAFT_519541</name>
</gene>
<dbReference type="InterPro" id="IPR042104">
    <property type="entry name" value="PKS_dehydratase_sf"/>
</dbReference>
<feature type="active site" description="Proton donor; for dehydratase activity" evidence="7">
    <location>
        <position position="1219"/>
    </location>
</feature>
<keyword evidence="1" id="KW-0596">Phosphopantetheine</keyword>
<dbReference type="InterPro" id="IPR013154">
    <property type="entry name" value="ADH-like_N"/>
</dbReference>
<comment type="caution">
    <text evidence="12">The sequence shown here is derived from an EMBL/GenBank/DDBJ whole genome shotgun (WGS) entry which is preliminary data.</text>
</comment>
<accession>A0A8K0R8P3</accession>
<dbReference type="InterPro" id="IPR014031">
    <property type="entry name" value="Ketoacyl_synth_C"/>
</dbReference>
<dbReference type="InterPro" id="IPR014030">
    <property type="entry name" value="Ketoacyl_synth_N"/>
</dbReference>
<dbReference type="InterPro" id="IPR011032">
    <property type="entry name" value="GroES-like_sf"/>
</dbReference>
<dbReference type="Gene3D" id="1.10.1200.10">
    <property type="entry name" value="ACP-like"/>
    <property type="match status" value="1"/>
</dbReference>
<organism evidence="12 13">
    <name type="scientific">Paraphoma chrysanthemicola</name>
    <dbReference type="NCBI Taxonomy" id="798071"/>
    <lineage>
        <taxon>Eukaryota</taxon>
        <taxon>Fungi</taxon>
        <taxon>Dikarya</taxon>
        <taxon>Ascomycota</taxon>
        <taxon>Pezizomycotina</taxon>
        <taxon>Dothideomycetes</taxon>
        <taxon>Pleosporomycetidae</taxon>
        <taxon>Pleosporales</taxon>
        <taxon>Pleosporineae</taxon>
        <taxon>Phaeosphaeriaceae</taxon>
        <taxon>Paraphoma</taxon>
    </lineage>
</organism>
<dbReference type="PROSITE" id="PS52019">
    <property type="entry name" value="PKS_MFAS_DH"/>
    <property type="match status" value="1"/>
</dbReference>
<reference evidence="12" key="1">
    <citation type="journal article" date="2021" name="Nat. Commun.">
        <title>Genetic determinants of endophytism in the Arabidopsis root mycobiome.</title>
        <authorList>
            <person name="Mesny F."/>
            <person name="Miyauchi S."/>
            <person name="Thiergart T."/>
            <person name="Pickel B."/>
            <person name="Atanasova L."/>
            <person name="Karlsson M."/>
            <person name="Huettel B."/>
            <person name="Barry K.W."/>
            <person name="Haridas S."/>
            <person name="Chen C."/>
            <person name="Bauer D."/>
            <person name="Andreopoulos W."/>
            <person name="Pangilinan J."/>
            <person name="LaButti K."/>
            <person name="Riley R."/>
            <person name="Lipzen A."/>
            <person name="Clum A."/>
            <person name="Drula E."/>
            <person name="Henrissat B."/>
            <person name="Kohler A."/>
            <person name="Grigoriev I.V."/>
            <person name="Martin F.M."/>
            <person name="Hacquard S."/>
        </authorList>
    </citation>
    <scope>NUCLEOTIDE SEQUENCE</scope>
    <source>
        <strain evidence="12">MPI-SDFR-AT-0120</strain>
    </source>
</reference>
<dbReference type="PROSITE" id="PS00012">
    <property type="entry name" value="PHOSPHOPANTETHEINE"/>
    <property type="match status" value="1"/>
</dbReference>
<dbReference type="PANTHER" id="PTHR43775:SF29">
    <property type="entry name" value="ASPERFURANONE POLYKETIDE SYNTHASE AFOG-RELATED"/>
    <property type="match status" value="1"/>
</dbReference>
<dbReference type="InterPro" id="IPR036291">
    <property type="entry name" value="NAD(P)-bd_dom_sf"/>
</dbReference>
<keyword evidence="6" id="KW-0012">Acyltransferase</keyword>
<dbReference type="InterPro" id="IPR020841">
    <property type="entry name" value="PKS_Beta-ketoAc_synthase_dom"/>
</dbReference>
<dbReference type="Pfam" id="PF08659">
    <property type="entry name" value="KR"/>
    <property type="match status" value="1"/>
</dbReference>
<feature type="active site" description="Proton acceptor; for dehydratase activity" evidence="7">
    <location>
        <position position="1021"/>
    </location>
</feature>
<dbReference type="Pfam" id="PF00109">
    <property type="entry name" value="ketoacyl-synt"/>
    <property type="match status" value="1"/>
</dbReference>
<dbReference type="Gene3D" id="3.90.180.10">
    <property type="entry name" value="Medium-chain alcohol dehydrogenases, catalytic domain"/>
    <property type="match status" value="1"/>
</dbReference>